<accession>A0A1D1VNE3</accession>
<name>A0A1D1VNE3_RAMVA</name>
<evidence type="ECO:0000313" key="1">
    <source>
        <dbReference type="EMBL" id="GAV01673.1"/>
    </source>
</evidence>
<proteinExistence type="predicted"/>
<reference evidence="1 2" key="1">
    <citation type="journal article" date="2016" name="Nat. Commun.">
        <title>Extremotolerant tardigrade genome and improved radiotolerance of human cultured cells by tardigrade-unique protein.</title>
        <authorList>
            <person name="Hashimoto T."/>
            <person name="Horikawa D.D."/>
            <person name="Saito Y."/>
            <person name="Kuwahara H."/>
            <person name="Kozuka-Hata H."/>
            <person name="Shin-I T."/>
            <person name="Minakuchi Y."/>
            <person name="Ohishi K."/>
            <person name="Motoyama A."/>
            <person name="Aizu T."/>
            <person name="Enomoto A."/>
            <person name="Kondo K."/>
            <person name="Tanaka S."/>
            <person name="Hara Y."/>
            <person name="Koshikawa S."/>
            <person name="Sagara H."/>
            <person name="Miura T."/>
            <person name="Yokobori S."/>
            <person name="Miyagawa K."/>
            <person name="Suzuki Y."/>
            <person name="Kubo T."/>
            <person name="Oyama M."/>
            <person name="Kohara Y."/>
            <person name="Fujiyama A."/>
            <person name="Arakawa K."/>
            <person name="Katayama T."/>
            <person name="Toyoda A."/>
            <person name="Kunieda T."/>
        </authorList>
    </citation>
    <scope>NUCLEOTIDE SEQUENCE [LARGE SCALE GENOMIC DNA]</scope>
    <source>
        <strain evidence="1 2">YOKOZUNA-1</strain>
    </source>
</reference>
<dbReference type="Proteomes" id="UP000186922">
    <property type="component" value="Unassembled WGS sequence"/>
</dbReference>
<dbReference type="EMBL" id="BDGG01000007">
    <property type="protein sequence ID" value="GAV01673.1"/>
    <property type="molecule type" value="Genomic_DNA"/>
</dbReference>
<evidence type="ECO:0000313" key="2">
    <source>
        <dbReference type="Proteomes" id="UP000186922"/>
    </source>
</evidence>
<keyword evidence="2" id="KW-1185">Reference proteome</keyword>
<organism evidence="1 2">
    <name type="scientific">Ramazzottius varieornatus</name>
    <name type="common">Water bear</name>
    <name type="synonym">Tardigrade</name>
    <dbReference type="NCBI Taxonomy" id="947166"/>
    <lineage>
        <taxon>Eukaryota</taxon>
        <taxon>Metazoa</taxon>
        <taxon>Ecdysozoa</taxon>
        <taxon>Tardigrada</taxon>
        <taxon>Eutardigrada</taxon>
        <taxon>Parachela</taxon>
        <taxon>Hypsibioidea</taxon>
        <taxon>Ramazzottiidae</taxon>
        <taxon>Ramazzottius</taxon>
    </lineage>
</organism>
<gene>
    <name evidence="1" type="primary">RvY_12348-1</name>
    <name evidence="1" type="synonym">RvY_12348.1</name>
    <name evidence="1" type="ORF">RvY_12348</name>
</gene>
<dbReference type="STRING" id="947166.A0A1D1VNE3"/>
<comment type="caution">
    <text evidence="1">The sequence shown here is derived from an EMBL/GenBank/DDBJ whole genome shotgun (WGS) entry which is preliminary data.</text>
</comment>
<dbReference type="AlphaFoldDB" id="A0A1D1VNE3"/>
<sequence length="136" mass="15653">MQGGFLILVWRWTNRIESNRAMIERTTMTTSKTHVLDSDQEIQSFDVPFNDGPSVTPGNFRVSGVCPVVMFGRKDIIEDETTKASHAEELAAWNILTRNNKGYQHMNRSLSLIWFPGFLRPLHSFPHSFWWPSLAT</sequence>
<protein>
    <submittedName>
        <fullName evidence="1">Uncharacterized protein</fullName>
    </submittedName>
</protein>